<dbReference type="PROSITE" id="PS00715">
    <property type="entry name" value="SIGMA70_1"/>
    <property type="match status" value="1"/>
</dbReference>
<dbReference type="InterPro" id="IPR042189">
    <property type="entry name" value="RNA_pol_sigma_70_r1_1_sf"/>
</dbReference>
<comment type="function">
    <text evidence="6">Sigma factors are initiation factors that promote the attachment of RNA polymerase to specific initiation sites and are then released. This sigma factor is the primary sigma factor during exponential growth.</text>
</comment>
<feature type="DNA-binding region" description="H-T-H motif" evidence="6">
    <location>
        <begin position="584"/>
        <end position="603"/>
    </location>
</feature>
<feature type="region of interest" description="Sigma-70 factor domain-3" evidence="6">
    <location>
        <begin position="468"/>
        <end position="544"/>
    </location>
</feature>
<dbReference type="InterPro" id="IPR007630">
    <property type="entry name" value="RNA_pol_sigma70_r4"/>
</dbReference>
<dbReference type="Gene3D" id="1.10.601.10">
    <property type="entry name" value="RNA Polymerase Primary Sigma Factor"/>
    <property type="match status" value="1"/>
</dbReference>
<dbReference type="AlphaFoldDB" id="X5H1Z0"/>
<dbReference type="InterPro" id="IPR014284">
    <property type="entry name" value="RNA_pol_sigma-70_dom"/>
</dbReference>
<evidence type="ECO:0000256" key="7">
    <source>
        <dbReference type="SAM" id="Coils"/>
    </source>
</evidence>
<dbReference type="InterPro" id="IPR050239">
    <property type="entry name" value="Sigma-70_RNA_pol_init_factors"/>
</dbReference>
<keyword evidence="3 6" id="KW-0731">Sigma factor</keyword>
<proteinExistence type="inferred from homology"/>
<evidence type="ECO:0000256" key="1">
    <source>
        <dbReference type="ARBA" id="ARBA00022490"/>
    </source>
</evidence>
<dbReference type="InterPro" id="IPR007624">
    <property type="entry name" value="RNA_pol_sigma70_r3"/>
</dbReference>
<feature type="region of interest" description="Sigma-70 factor domain-2" evidence="6">
    <location>
        <begin position="389"/>
        <end position="459"/>
    </location>
</feature>
<dbReference type="GO" id="GO:0005737">
    <property type="term" value="C:cytoplasm"/>
    <property type="evidence" value="ECO:0007669"/>
    <property type="project" value="UniProtKB-SubCell"/>
</dbReference>
<dbReference type="NCBIfam" id="TIGR02393">
    <property type="entry name" value="RpoD_Cterm"/>
    <property type="match status" value="1"/>
</dbReference>
<dbReference type="Proteomes" id="UP000023762">
    <property type="component" value="Chromosome"/>
</dbReference>
<dbReference type="Pfam" id="PF04539">
    <property type="entry name" value="Sigma70_r3"/>
    <property type="match status" value="1"/>
</dbReference>
<keyword evidence="11" id="KW-1185">Reference proteome</keyword>
<dbReference type="SUPFAM" id="SSF88946">
    <property type="entry name" value="Sigma2 domain of RNA polymerase sigma factors"/>
    <property type="match status" value="1"/>
</dbReference>
<dbReference type="GO" id="GO:0003677">
    <property type="term" value="F:DNA binding"/>
    <property type="evidence" value="ECO:0007669"/>
    <property type="project" value="UniProtKB-UniRule"/>
</dbReference>
<evidence type="ECO:0000256" key="3">
    <source>
        <dbReference type="ARBA" id="ARBA00023082"/>
    </source>
</evidence>
<feature type="domain" description="RNA polymerase sigma-70" evidence="8">
    <location>
        <begin position="413"/>
        <end position="426"/>
    </location>
</feature>
<keyword evidence="1 6" id="KW-0963">Cytoplasm</keyword>
<dbReference type="InterPro" id="IPR028630">
    <property type="entry name" value="Sigma70_RpoD"/>
</dbReference>
<dbReference type="Pfam" id="PF04542">
    <property type="entry name" value="Sigma70_r2"/>
    <property type="match status" value="1"/>
</dbReference>
<dbReference type="InterPro" id="IPR007127">
    <property type="entry name" value="RNA_pol_sigma_70_r1_1"/>
</dbReference>
<dbReference type="KEGG" id="ehh:EHF_0665"/>
<dbReference type="PANTHER" id="PTHR30603">
    <property type="entry name" value="RNA POLYMERASE SIGMA FACTOR RPO"/>
    <property type="match status" value="1"/>
</dbReference>
<dbReference type="SUPFAM" id="SSF88659">
    <property type="entry name" value="Sigma3 and sigma4 domains of RNA polymerase sigma factors"/>
    <property type="match status" value="2"/>
</dbReference>
<evidence type="ECO:0000256" key="5">
    <source>
        <dbReference type="ARBA" id="ARBA00023163"/>
    </source>
</evidence>
<dbReference type="HAMAP" id="MF_00963">
    <property type="entry name" value="Sigma70_RpoD_SigA"/>
    <property type="match status" value="1"/>
</dbReference>
<comment type="similarity">
    <text evidence="6">Belongs to the sigma-70 factor family. RpoD/SigA subfamily.</text>
</comment>
<comment type="subcellular location">
    <subcellularLocation>
        <location evidence="6">Cytoplasm</location>
    </subcellularLocation>
</comment>
<dbReference type="InterPro" id="IPR007631">
    <property type="entry name" value="RNA_pol_sigma_70_non-ess"/>
</dbReference>
<accession>X5H1Z0</accession>
<dbReference type="InterPro" id="IPR012760">
    <property type="entry name" value="RNA_pol_sigma_RpoD_C"/>
</dbReference>
<dbReference type="InterPro" id="IPR009042">
    <property type="entry name" value="RNA_pol_sigma70_r1_2"/>
</dbReference>
<dbReference type="GO" id="GO:0006352">
    <property type="term" value="P:DNA-templated transcription initiation"/>
    <property type="evidence" value="ECO:0007669"/>
    <property type="project" value="UniProtKB-UniRule"/>
</dbReference>
<dbReference type="InterPro" id="IPR000943">
    <property type="entry name" value="RNA_pol_sigma70"/>
</dbReference>
<sequence length="622" mass="71427">MKDLQTDKELLRTLVSKGLKQGFVTFNDINDVFSDYVLSSDNIDETISMLQDSGINVLEQSDEDEANSIVEENRIKEDMDEDEVSDTNIKSWDFGQTDDPIRMYLCEMSSVELLSREGEIEIAKKIKSEKVNMLRSLVESPVVLRTFMSWRDDLVNEQIMLRDLIDLDANYRYEFPEKFSDTDEASVLDYDKDLIDEPDEDPDISEDEDEENVSINTSILEMENALLPKVISILDSVIASAEKILELKKQHQGKINKDIEKQYNDLHDSIWEMIYQIKLSNSAVLSITQQIYSLSKSIAAEEAKIISLAESYGIQRKDFLDAYNTNSVLKKKGISPQWDNMLLNEEGNIISMYSKIKLLSGEDNLTEFKALVTKIQKHERAANQAKQEMIKANLRLVVSIAKKYSNRGLQFLDLVQEGNIGLMKAVDKFDYKRGYKFSTYATWWVRQAITRAIADQARTIRIPVHMIETVNKINRTLRQMLHEMGREPTLEELSARLNINVDKIRKVMKIVKDPVSLESPIGDDDSSTFGDCIEDKRAVKPEDAAILADLREITTKVLSTLTPKEERILRMRFGIGKGGKDHTLEEVGKLFNVTRERIRQIEAKALRKLRHPSRARKLRGFF</sequence>
<dbReference type="InterPro" id="IPR013324">
    <property type="entry name" value="RNA_pol_sigma_r3/r4-like"/>
</dbReference>
<dbReference type="Pfam" id="PF00140">
    <property type="entry name" value="Sigma70_r1_2"/>
    <property type="match status" value="1"/>
</dbReference>
<evidence type="ECO:0000256" key="6">
    <source>
        <dbReference type="HAMAP-Rule" id="MF_00963"/>
    </source>
</evidence>
<dbReference type="Pfam" id="PF04545">
    <property type="entry name" value="Sigma70_r4"/>
    <property type="match status" value="1"/>
</dbReference>
<dbReference type="PROSITE" id="PS00716">
    <property type="entry name" value="SIGMA70_2"/>
    <property type="match status" value="1"/>
</dbReference>
<keyword evidence="4 6" id="KW-0238">DNA-binding</keyword>
<dbReference type="eggNOG" id="COG0568">
    <property type="taxonomic scope" value="Bacteria"/>
</dbReference>
<dbReference type="Gene3D" id="1.10.220.120">
    <property type="entry name" value="Sigma-70 factor, region 1.1"/>
    <property type="match status" value="1"/>
</dbReference>
<keyword evidence="7" id="KW-0175">Coiled coil</keyword>
<evidence type="ECO:0000256" key="2">
    <source>
        <dbReference type="ARBA" id="ARBA00023015"/>
    </source>
</evidence>
<dbReference type="STRING" id="391036.EHF_0665"/>
<dbReference type="InterPro" id="IPR007627">
    <property type="entry name" value="RNA_pol_sigma70_r2"/>
</dbReference>
<dbReference type="GO" id="GO:0016987">
    <property type="term" value="F:sigma factor activity"/>
    <property type="evidence" value="ECO:0007669"/>
    <property type="project" value="UniProtKB-UniRule"/>
</dbReference>
<evidence type="ECO:0000256" key="4">
    <source>
        <dbReference type="ARBA" id="ARBA00023125"/>
    </source>
</evidence>
<feature type="domain" description="RNA polymerase sigma-70" evidence="9">
    <location>
        <begin position="583"/>
        <end position="609"/>
    </location>
</feature>
<dbReference type="CDD" id="cd06171">
    <property type="entry name" value="Sigma70_r4"/>
    <property type="match status" value="1"/>
</dbReference>
<evidence type="ECO:0000313" key="10">
    <source>
        <dbReference type="EMBL" id="AHX04849.1"/>
    </source>
</evidence>
<dbReference type="Pfam" id="PF03979">
    <property type="entry name" value="Sigma70_r1_1"/>
    <property type="match status" value="1"/>
</dbReference>
<comment type="subunit">
    <text evidence="6">Interacts transiently with the RNA polymerase catalytic core.</text>
</comment>
<dbReference type="FunFam" id="1.10.601.10:FF:000001">
    <property type="entry name" value="RNA polymerase sigma factor SigA"/>
    <property type="match status" value="1"/>
</dbReference>
<dbReference type="InterPro" id="IPR036388">
    <property type="entry name" value="WH-like_DNA-bd_sf"/>
</dbReference>
<comment type="caution">
    <text evidence="6">Lacks conserved residue(s) required for the propagation of feature annotation.</text>
</comment>
<evidence type="ECO:0000259" key="8">
    <source>
        <dbReference type="PROSITE" id="PS00715"/>
    </source>
</evidence>
<dbReference type="InterPro" id="IPR013325">
    <property type="entry name" value="RNA_pol_sigma_r2"/>
</dbReference>
<protein>
    <recommendedName>
        <fullName evidence="6">RNA polymerase sigma factor RpoD</fullName>
    </recommendedName>
    <alternativeName>
        <fullName evidence="6">Sigma-70</fullName>
    </alternativeName>
</protein>
<gene>
    <name evidence="10" type="primary">sigA</name>
    <name evidence="6" type="synonym">rpoD</name>
    <name evidence="10" type="ORF">EHF_0665</name>
</gene>
<dbReference type="HOGENOM" id="CLU_014793_7_1_5"/>
<dbReference type="EMBL" id="CP007474">
    <property type="protein sequence ID" value="AHX04849.1"/>
    <property type="molecule type" value="Genomic_DNA"/>
</dbReference>
<dbReference type="OrthoDB" id="9809557at2"/>
<dbReference type="PRINTS" id="PR00046">
    <property type="entry name" value="SIGMA70FCT"/>
</dbReference>
<organism evidence="10 11">
    <name type="scientific">Ehrlichia japonica</name>
    <dbReference type="NCBI Taxonomy" id="391036"/>
    <lineage>
        <taxon>Bacteria</taxon>
        <taxon>Pseudomonadati</taxon>
        <taxon>Pseudomonadota</taxon>
        <taxon>Alphaproteobacteria</taxon>
        <taxon>Rickettsiales</taxon>
        <taxon>Anaplasmataceae</taxon>
        <taxon>Ehrlichia</taxon>
    </lineage>
</organism>
<dbReference type="NCBIfam" id="TIGR02937">
    <property type="entry name" value="sigma70-ECF"/>
    <property type="match status" value="1"/>
</dbReference>
<feature type="coiled-coil region" evidence="7">
    <location>
        <begin position="368"/>
        <end position="395"/>
    </location>
</feature>
<name>X5H1Z0_9RICK</name>
<dbReference type="PANTHER" id="PTHR30603:SF60">
    <property type="entry name" value="RNA POLYMERASE SIGMA FACTOR RPOD"/>
    <property type="match status" value="1"/>
</dbReference>
<keyword evidence="5 6" id="KW-0804">Transcription</keyword>
<keyword evidence="2 6" id="KW-0805">Transcription regulation</keyword>
<dbReference type="RefSeq" id="WP_044195060.1">
    <property type="nucleotide sequence ID" value="NZ_CP007474.1"/>
</dbReference>
<feature type="short sequence motif" description="Interaction with polymerase core subunit RpoC" evidence="6">
    <location>
        <begin position="413"/>
        <end position="416"/>
    </location>
</feature>
<dbReference type="NCBIfam" id="NF004208">
    <property type="entry name" value="PRK05658.1"/>
    <property type="match status" value="1"/>
</dbReference>
<evidence type="ECO:0000313" key="11">
    <source>
        <dbReference type="Proteomes" id="UP000023762"/>
    </source>
</evidence>
<dbReference type="Pfam" id="PF04546">
    <property type="entry name" value="Sigma70_ner"/>
    <property type="match status" value="1"/>
</dbReference>
<dbReference type="Gene3D" id="1.10.10.10">
    <property type="entry name" value="Winged helix-like DNA-binding domain superfamily/Winged helix DNA-binding domain"/>
    <property type="match status" value="2"/>
</dbReference>
<reference evidence="10 11" key="1">
    <citation type="submission" date="2014-03" db="EMBL/GenBank/DDBJ databases">
        <title>Sequencing and Comparison of Genomes and Transcriptome Profiles of Human Ehrlichiosis Agents.</title>
        <authorList>
            <person name="Lin M."/>
            <person name="Daugherty S.C."/>
            <person name="Nagaraj S."/>
            <person name="Cheng Z."/>
            <person name="Xiong Q."/>
            <person name="Lin F.-Y."/>
            <person name="Sengamalay N."/>
            <person name="Ott S."/>
            <person name="Godinez A."/>
            <person name="Tallon L.J."/>
            <person name="Sadzewicz L."/>
            <person name="Fraser C.M."/>
            <person name="Dunning Hotopp J.C."/>
            <person name="Rikihisa Y."/>
        </authorList>
    </citation>
    <scope>NUCLEOTIDE SEQUENCE [LARGE SCALE GENOMIC DNA]</scope>
    <source>
        <strain evidence="10 11">HF</strain>
    </source>
</reference>
<evidence type="ECO:0000259" key="9">
    <source>
        <dbReference type="PROSITE" id="PS00716"/>
    </source>
</evidence>